<accession>A0A330L000</accession>
<evidence type="ECO:0000313" key="2">
    <source>
        <dbReference type="Proteomes" id="UP000248168"/>
    </source>
</evidence>
<name>A0A330L000_9BACT</name>
<organism evidence="1 2">
    <name type="scientific">Nitrospira lenta</name>
    <dbReference type="NCBI Taxonomy" id="1436998"/>
    <lineage>
        <taxon>Bacteria</taxon>
        <taxon>Pseudomonadati</taxon>
        <taxon>Nitrospirota</taxon>
        <taxon>Nitrospiria</taxon>
        <taxon>Nitrospirales</taxon>
        <taxon>Nitrospiraceae</taxon>
        <taxon>Nitrospira</taxon>
    </lineage>
</organism>
<dbReference type="AlphaFoldDB" id="A0A330L000"/>
<gene>
    <name evidence="1" type="ORF">NITLEN_10164</name>
</gene>
<keyword evidence="2" id="KW-1185">Reference proteome</keyword>
<dbReference type="InParanoid" id="A0A330L000"/>
<sequence length="215" mass="23845">MQAGHAAVRETVLAQRYEGAAAGVGCLCRIRCRGLGKEMTMWGVSADNPMIGARFRKDSAVWNEGVGRGRSPCPVGPVYLPPWSFVPSFLSSLKTTTWPPLSFFSSFLSSLNTTTWPPFFSSFFSSFAKERVAIVLKLRKATRAINPLKRFIRTSMNVNKSVIVRPDLAYDRYVGSTKRTAFETTDKIARAVTVFVQCAQIVEETQCTASKRILS</sequence>
<proteinExistence type="predicted"/>
<protein>
    <submittedName>
        <fullName evidence="1">Uncharacterized protein</fullName>
    </submittedName>
</protein>
<reference evidence="2" key="1">
    <citation type="submission" date="2018-04" db="EMBL/GenBank/DDBJ databases">
        <authorList>
            <person name="Lucker S."/>
            <person name="Sakoula D."/>
        </authorList>
    </citation>
    <scope>NUCLEOTIDE SEQUENCE [LARGE SCALE GENOMIC DNA]</scope>
</reference>
<dbReference type="EMBL" id="OUNR01000001">
    <property type="protein sequence ID" value="SPP63078.1"/>
    <property type="molecule type" value="Genomic_DNA"/>
</dbReference>
<dbReference type="Proteomes" id="UP000248168">
    <property type="component" value="Unassembled WGS sequence"/>
</dbReference>
<evidence type="ECO:0000313" key="1">
    <source>
        <dbReference type="EMBL" id="SPP63078.1"/>
    </source>
</evidence>